<dbReference type="EMBL" id="JAAHFQ010000044">
    <property type="protein sequence ID" value="NER26699.1"/>
    <property type="molecule type" value="Genomic_DNA"/>
</dbReference>
<proteinExistence type="predicted"/>
<evidence type="ECO:0000256" key="1">
    <source>
        <dbReference type="SAM" id="SignalP"/>
    </source>
</evidence>
<sequence length="453" mass="50206">MKLLVSKASLLLALAQLAGSINTMPAQAIVPNPKTTGTNSPVQNQVLLAEATNLPDIGITLDQNKVTEAVPIIEQTWEQQYENYLGFDLANKSMMVGEIADTLNKIAIQTGKKPALLYIVPRPQQLELVLVTPDGIPIHKRVLAANREALLGQVQELRISVSNPAFVNTNRYLAAAQQLYKWMIAPLEADLHAQNIDTLVFCMGAGLRTMPLAALHDGQKFLVEKFSISLIPAFKLTNTVYTNLKNSQVLAMGASKFKDHSSLPAVPAELENITQEPWSGQVFLNQEFTLANLQSQRRQNSYKIIHLATHADFQPGSPSNSYIQFWDNKLRLDQIKQLQWYYPPVELLVLSACRTAIGDPEVELGFAGLAVQARVKSAIASLWYVSDEGTLQLMTQFYQHLKTAPIKAEALRQAQIAMLKSQSSSEGSQLRDLANNFSHPYFWAAFTVVGNPW</sequence>
<comment type="caution">
    <text evidence="3">The sequence shown here is derived from an EMBL/GenBank/DDBJ whole genome shotgun (WGS) entry which is preliminary data.</text>
</comment>
<organism evidence="3">
    <name type="scientific">Symploca sp. SIO1C4</name>
    <dbReference type="NCBI Taxonomy" id="2607765"/>
    <lineage>
        <taxon>Bacteria</taxon>
        <taxon>Bacillati</taxon>
        <taxon>Cyanobacteriota</taxon>
        <taxon>Cyanophyceae</taxon>
        <taxon>Coleofasciculales</taxon>
        <taxon>Coleofasciculaceae</taxon>
        <taxon>Symploca</taxon>
    </lineage>
</organism>
<feature type="signal peptide" evidence="1">
    <location>
        <begin position="1"/>
        <end position="28"/>
    </location>
</feature>
<name>A0A6B3N0V2_9CYAN</name>
<dbReference type="InterPro" id="IPR024983">
    <property type="entry name" value="CHAT_dom"/>
</dbReference>
<feature type="domain" description="CHAT" evidence="2">
    <location>
        <begin position="174"/>
        <end position="451"/>
    </location>
</feature>
<gene>
    <name evidence="3" type="ORF">F6J89_03480</name>
</gene>
<keyword evidence="1" id="KW-0732">Signal</keyword>
<reference evidence="3" key="1">
    <citation type="submission" date="2019-11" db="EMBL/GenBank/DDBJ databases">
        <title>Genomic insights into an expanded diversity of filamentous marine cyanobacteria reveals the extraordinary biosynthetic potential of Moorea and Okeania.</title>
        <authorList>
            <person name="Ferreira Leao T."/>
            <person name="Wang M."/>
            <person name="Moss N."/>
            <person name="Da Silva R."/>
            <person name="Sanders J."/>
            <person name="Nurk S."/>
            <person name="Gurevich A."/>
            <person name="Humphrey G."/>
            <person name="Reher R."/>
            <person name="Zhu Q."/>
            <person name="Belda-Ferre P."/>
            <person name="Glukhov E."/>
            <person name="Rex R."/>
            <person name="Dorrestein P.C."/>
            <person name="Knight R."/>
            <person name="Pevzner P."/>
            <person name="Gerwick W.H."/>
            <person name="Gerwick L."/>
        </authorList>
    </citation>
    <scope>NUCLEOTIDE SEQUENCE</scope>
    <source>
        <strain evidence="3">SIO1C4</strain>
    </source>
</reference>
<accession>A0A6B3N0V2</accession>
<dbReference type="AlphaFoldDB" id="A0A6B3N0V2"/>
<dbReference type="Pfam" id="PF12770">
    <property type="entry name" value="CHAT"/>
    <property type="match status" value="1"/>
</dbReference>
<evidence type="ECO:0000313" key="3">
    <source>
        <dbReference type="EMBL" id="NER26699.1"/>
    </source>
</evidence>
<protein>
    <submittedName>
        <fullName evidence="3">CHAT domain-containing protein</fullName>
    </submittedName>
</protein>
<feature type="chain" id="PRO_5025669416" evidence="1">
    <location>
        <begin position="29"/>
        <end position="453"/>
    </location>
</feature>
<evidence type="ECO:0000259" key="2">
    <source>
        <dbReference type="Pfam" id="PF12770"/>
    </source>
</evidence>